<name>A0A174GRZ1_9FIRM</name>
<dbReference type="EMBL" id="CYYV01000011">
    <property type="protein sequence ID" value="CUO63609.1"/>
    <property type="molecule type" value="Genomic_DNA"/>
</dbReference>
<reference evidence="2" key="2">
    <citation type="submission" date="2021-02" db="EMBL/GenBank/DDBJ databases">
        <title>Metagenome-assembled genomes from human diarrheal sample B26.</title>
        <authorList>
            <person name="Ateba T.P."/>
            <person name="Alayande K.A."/>
            <person name="Mwanza M."/>
        </authorList>
    </citation>
    <scope>NUCLEOTIDE SEQUENCE</scope>
    <source>
        <strain evidence="2">06WH</strain>
    </source>
</reference>
<proteinExistence type="predicted"/>
<dbReference type="Proteomes" id="UP000095706">
    <property type="component" value="Unassembled WGS sequence"/>
</dbReference>
<evidence type="ECO:0000313" key="3">
    <source>
        <dbReference type="Proteomes" id="UP000095706"/>
    </source>
</evidence>
<accession>A0A174GRZ1</accession>
<evidence type="ECO:0000313" key="1">
    <source>
        <dbReference type="EMBL" id="CUO63609.1"/>
    </source>
</evidence>
<dbReference type="RefSeq" id="WP_055228187.1">
    <property type="nucleotide sequence ID" value="NZ_CAXSRP010000001.1"/>
</dbReference>
<reference evidence="1 3" key="1">
    <citation type="submission" date="2015-09" db="EMBL/GenBank/DDBJ databases">
        <authorList>
            <consortium name="Pathogen Informatics"/>
        </authorList>
    </citation>
    <scope>NUCLEOTIDE SEQUENCE [LARGE SCALE GENOMIC DNA]</scope>
    <source>
        <strain evidence="1 3">2789STDY5608849</strain>
    </source>
</reference>
<dbReference type="Pfam" id="PF07873">
    <property type="entry name" value="YabP"/>
    <property type="match status" value="1"/>
</dbReference>
<sequence>MRKKKKQKKSLHPPGGEVLSAMQVPSDLAFGEPVVTFYGGREVQIENYRRILEYNACRLCVLTQYGRLLLVGEGIRIVSYSGEEMRVEGRIDQVTFQ</sequence>
<dbReference type="Proteomes" id="UP000737612">
    <property type="component" value="Unassembled WGS sequence"/>
</dbReference>
<organism evidence="1 3">
    <name type="scientific">Fusicatenibacter saccharivorans</name>
    <dbReference type="NCBI Taxonomy" id="1150298"/>
    <lineage>
        <taxon>Bacteria</taxon>
        <taxon>Bacillati</taxon>
        <taxon>Bacillota</taxon>
        <taxon>Clostridia</taxon>
        <taxon>Lachnospirales</taxon>
        <taxon>Lachnospiraceae</taxon>
        <taxon>Fusicatenibacter</taxon>
    </lineage>
</organism>
<gene>
    <name evidence="1" type="ORF">ERS852406_02453</name>
    <name evidence="2" type="ORF">JTJ23_10320</name>
</gene>
<dbReference type="AlphaFoldDB" id="A0A174GRZ1"/>
<protein>
    <submittedName>
        <fullName evidence="1">Sporulation protein YqfC</fullName>
    </submittedName>
    <submittedName>
        <fullName evidence="2">YabP/YqfC family sporulation protein</fullName>
    </submittedName>
</protein>
<evidence type="ECO:0000313" key="2">
    <source>
        <dbReference type="EMBL" id="MBN2953965.1"/>
    </source>
</evidence>
<dbReference type="InterPro" id="IPR022476">
    <property type="entry name" value="Spore_YabP/YqfC"/>
</dbReference>
<dbReference type="EMBL" id="JAFHBD010000045">
    <property type="protein sequence ID" value="MBN2953965.1"/>
    <property type="molecule type" value="Genomic_DNA"/>
</dbReference>